<evidence type="ECO:0000259" key="2">
    <source>
        <dbReference type="Pfam" id="PF18599"/>
    </source>
</evidence>
<reference evidence="3 4" key="1">
    <citation type="submission" date="2024-06" db="EMBL/GenBank/DDBJ databases">
        <authorList>
            <person name="Kraege A."/>
            <person name="Thomma B."/>
        </authorList>
    </citation>
    <scope>NUCLEOTIDE SEQUENCE [LARGE SCALE GENOMIC DNA]</scope>
</reference>
<evidence type="ECO:0000313" key="3">
    <source>
        <dbReference type="EMBL" id="CAL5221292.1"/>
    </source>
</evidence>
<protein>
    <submittedName>
        <fullName evidence="3">G3459 protein</fullName>
    </submittedName>
</protein>
<dbReference type="InterPro" id="IPR040703">
    <property type="entry name" value="LCIB/C_CA"/>
</dbReference>
<organism evidence="3 4">
    <name type="scientific">Coccomyxa viridis</name>
    <dbReference type="NCBI Taxonomy" id="1274662"/>
    <lineage>
        <taxon>Eukaryota</taxon>
        <taxon>Viridiplantae</taxon>
        <taxon>Chlorophyta</taxon>
        <taxon>core chlorophytes</taxon>
        <taxon>Trebouxiophyceae</taxon>
        <taxon>Trebouxiophyceae incertae sedis</taxon>
        <taxon>Coccomyxaceae</taxon>
        <taxon>Coccomyxa</taxon>
    </lineage>
</organism>
<gene>
    <name evidence="3" type="primary">g3459</name>
    <name evidence="3" type="ORF">VP750_LOCUS2951</name>
</gene>
<keyword evidence="4" id="KW-1185">Reference proteome</keyword>
<dbReference type="Proteomes" id="UP001497392">
    <property type="component" value="Unassembled WGS sequence"/>
</dbReference>
<accession>A0ABP1FUZ1</accession>
<dbReference type="Pfam" id="PF18599">
    <property type="entry name" value="LCIB_C_CA"/>
    <property type="match status" value="1"/>
</dbReference>
<name>A0ABP1FUZ1_9CHLO</name>
<comment type="caution">
    <text evidence="3">The sequence shown here is derived from an EMBL/GenBank/DDBJ whole genome shotgun (WGS) entry which is preliminary data.</text>
</comment>
<feature type="domain" description="Limiting CO2-inducible protein B/C beta carbonyic anhydrase" evidence="2">
    <location>
        <begin position="90"/>
        <end position="328"/>
    </location>
</feature>
<feature type="region of interest" description="Disordered" evidence="1">
    <location>
        <begin position="432"/>
        <end position="466"/>
    </location>
</feature>
<dbReference type="PANTHER" id="PTHR38016">
    <property type="entry name" value="UNNAMED PRODUCT"/>
    <property type="match status" value="1"/>
</dbReference>
<dbReference type="PANTHER" id="PTHR38016:SF1">
    <property type="entry name" value="LIMITING CO2-INDUCIBLE PROTEIN B_C BETA CARBONYIC ANHYDRASE DOMAIN-CONTAINING PROTEIN"/>
    <property type="match status" value="1"/>
</dbReference>
<proteinExistence type="predicted"/>
<sequence>MFALSDTSFRSLLNKQQGTLPIVSKGYCNAPKARKSYLVAQQVQTAPPSANNGASAGGQPLIARQKPDLYAEQAYLTARARRIAKHFPTAIGVDDFLNRLEVALFAYGFTGDNSIAMSNMCRDEITGILKTKLDIVFGSSFNTNGLGGVLTCGVTGVKAGLSHSPISAGSGKERYVFLSFPHISVDAMGTIGAISRPGRPGQSCACGALNAALADIKATGLKANCKRPGEHEALDPEYSILKQRLARRMRHDGLTDADLPNMDLVAITKIAESTILDDLEYLISHTITSPSQADYAVISGVQIHSWGQSFDNQSPNLEFIAPSTVYTVIAGERTYLNLSSIPQLTPRQIRVLSSSAASQEVSKVDSNLDEVCGSAGDTTTLRSVEPPYSYSSKESRRAARKRASIFTELIEEEKLEISNASPWPGGWQSRISAKSHKLESDNSCRSEATFDEEDEGMLSAEDVFLA</sequence>
<dbReference type="EMBL" id="CAXHTA020000005">
    <property type="protein sequence ID" value="CAL5221292.1"/>
    <property type="molecule type" value="Genomic_DNA"/>
</dbReference>
<evidence type="ECO:0000313" key="4">
    <source>
        <dbReference type="Proteomes" id="UP001497392"/>
    </source>
</evidence>
<evidence type="ECO:0000256" key="1">
    <source>
        <dbReference type="SAM" id="MobiDB-lite"/>
    </source>
</evidence>